<dbReference type="EMBL" id="JADKNH010000008">
    <property type="protein sequence ID" value="MBF4694215.1"/>
    <property type="molecule type" value="Genomic_DNA"/>
</dbReference>
<dbReference type="PANTHER" id="PTHR43235:SF1">
    <property type="entry name" value="GLUTAMINE AMIDOTRANSFERASE PB2B2.05-RELATED"/>
    <property type="match status" value="1"/>
</dbReference>
<organism evidence="1 2">
    <name type="scientific">Fusibacter ferrireducens</name>
    <dbReference type="NCBI Taxonomy" id="2785058"/>
    <lineage>
        <taxon>Bacteria</taxon>
        <taxon>Bacillati</taxon>
        <taxon>Bacillota</taxon>
        <taxon>Clostridia</taxon>
        <taxon>Eubacteriales</taxon>
        <taxon>Eubacteriales Family XII. Incertae Sedis</taxon>
        <taxon>Fusibacter</taxon>
    </lineage>
</organism>
<gene>
    <name evidence="1" type="ORF">ISU02_13920</name>
</gene>
<dbReference type="InterPro" id="IPR029062">
    <property type="entry name" value="Class_I_gatase-like"/>
</dbReference>
<dbReference type="PANTHER" id="PTHR43235">
    <property type="entry name" value="GLUTAMINE AMIDOTRANSFERASE PB2B2.05-RELATED"/>
    <property type="match status" value="1"/>
</dbReference>
<dbReference type="Pfam" id="PF07722">
    <property type="entry name" value="Peptidase_C26"/>
    <property type="match status" value="1"/>
</dbReference>
<accession>A0ABR9ZWF2</accession>
<dbReference type="PROSITE" id="PS51273">
    <property type="entry name" value="GATASE_TYPE_1"/>
    <property type="match status" value="1"/>
</dbReference>
<dbReference type="InterPro" id="IPR044668">
    <property type="entry name" value="PuuD-like"/>
</dbReference>
<name>A0ABR9ZWF2_9FIRM</name>
<dbReference type="InterPro" id="IPR011697">
    <property type="entry name" value="Peptidase_C26"/>
</dbReference>
<evidence type="ECO:0000313" key="1">
    <source>
        <dbReference type="EMBL" id="MBF4694215.1"/>
    </source>
</evidence>
<dbReference type="CDD" id="cd01745">
    <property type="entry name" value="GATase1_2"/>
    <property type="match status" value="1"/>
</dbReference>
<keyword evidence="1" id="KW-0378">Hydrolase</keyword>
<evidence type="ECO:0000313" key="2">
    <source>
        <dbReference type="Proteomes" id="UP000614200"/>
    </source>
</evidence>
<dbReference type="SUPFAM" id="SSF52317">
    <property type="entry name" value="Class I glutamine amidotransferase-like"/>
    <property type="match status" value="1"/>
</dbReference>
<protein>
    <submittedName>
        <fullName evidence="1">Gamma-glutamyl-gamma-aminobutyrate hydrolase family protein</fullName>
    </submittedName>
</protein>
<dbReference type="Proteomes" id="UP000614200">
    <property type="component" value="Unassembled WGS sequence"/>
</dbReference>
<comment type="caution">
    <text evidence="1">The sequence shown here is derived from an EMBL/GenBank/DDBJ whole genome shotgun (WGS) entry which is preliminary data.</text>
</comment>
<dbReference type="RefSeq" id="WP_194702452.1">
    <property type="nucleotide sequence ID" value="NZ_JADKNH010000008.1"/>
</dbReference>
<dbReference type="GO" id="GO:0016787">
    <property type="term" value="F:hydrolase activity"/>
    <property type="evidence" value="ECO:0007669"/>
    <property type="project" value="UniProtKB-KW"/>
</dbReference>
<proteinExistence type="predicted"/>
<dbReference type="Gene3D" id="3.40.50.880">
    <property type="match status" value="1"/>
</dbReference>
<sequence length="244" mass="27697">MKPIIGVLANNLLQKDGKFPGLERTFVNQEYITAIEMSGGIPLIIPFLKEKSVIEKLIMQVDGLLITGGIDVSPQYFNEEPLPKLGYIEPELDQFHLYAIEYAEQHHKAMFGICRGLQILNVAFGGTLYQDLSYVESGTIKHWQDSRRCGRAHKIALTEASALKAIYDDGIMVNSFHHQCIKELARGFKVIAKASDDVIEAIESEQGNYKLAVQWHPESMTKDKDHHYKIFEYFIRQTVANIKV</sequence>
<keyword evidence="2" id="KW-1185">Reference proteome</keyword>
<reference evidence="1 2" key="1">
    <citation type="submission" date="2020-11" db="EMBL/GenBank/DDBJ databases">
        <title>Fusibacter basophilias sp. nov.</title>
        <authorList>
            <person name="Qiu D."/>
        </authorList>
    </citation>
    <scope>NUCLEOTIDE SEQUENCE [LARGE SCALE GENOMIC DNA]</scope>
    <source>
        <strain evidence="1 2">Q10-2</strain>
    </source>
</reference>